<evidence type="ECO:0000313" key="2">
    <source>
        <dbReference type="Proteomes" id="UP000030745"/>
    </source>
</evidence>
<dbReference type="RefSeq" id="XP_012210385.1">
    <property type="nucleotide sequence ID" value="XM_012354995.1"/>
</dbReference>
<proteinExistence type="predicted"/>
<organism evidence="1 2">
    <name type="scientific">Saprolegnia parasitica (strain CBS 223.65)</name>
    <dbReference type="NCBI Taxonomy" id="695850"/>
    <lineage>
        <taxon>Eukaryota</taxon>
        <taxon>Sar</taxon>
        <taxon>Stramenopiles</taxon>
        <taxon>Oomycota</taxon>
        <taxon>Saprolegniomycetes</taxon>
        <taxon>Saprolegniales</taxon>
        <taxon>Saprolegniaceae</taxon>
        <taxon>Saprolegnia</taxon>
    </lineage>
</organism>
<reference evidence="1 2" key="1">
    <citation type="journal article" date="2013" name="PLoS Genet.">
        <title>Distinctive expansion of potential virulence genes in the genome of the oomycete fish pathogen Saprolegnia parasitica.</title>
        <authorList>
            <person name="Jiang R.H."/>
            <person name="de Bruijn I."/>
            <person name="Haas B.J."/>
            <person name="Belmonte R."/>
            <person name="Lobach L."/>
            <person name="Christie J."/>
            <person name="van den Ackerveken G."/>
            <person name="Bottin A."/>
            <person name="Bulone V."/>
            <person name="Diaz-Moreno S.M."/>
            <person name="Dumas B."/>
            <person name="Fan L."/>
            <person name="Gaulin E."/>
            <person name="Govers F."/>
            <person name="Grenville-Briggs L.J."/>
            <person name="Horner N.R."/>
            <person name="Levin J.Z."/>
            <person name="Mammella M."/>
            <person name="Meijer H.J."/>
            <person name="Morris P."/>
            <person name="Nusbaum C."/>
            <person name="Oome S."/>
            <person name="Phillips A.J."/>
            <person name="van Rooyen D."/>
            <person name="Rzeszutek E."/>
            <person name="Saraiva M."/>
            <person name="Secombes C.J."/>
            <person name="Seidl M.F."/>
            <person name="Snel B."/>
            <person name="Stassen J.H."/>
            <person name="Sykes S."/>
            <person name="Tripathy S."/>
            <person name="van den Berg H."/>
            <person name="Vega-Arreguin J.C."/>
            <person name="Wawra S."/>
            <person name="Young S.K."/>
            <person name="Zeng Q."/>
            <person name="Dieguez-Uribeondo J."/>
            <person name="Russ C."/>
            <person name="Tyler B.M."/>
            <person name="van West P."/>
        </authorList>
    </citation>
    <scope>NUCLEOTIDE SEQUENCE [LARGE SCALE GENOMIC DNA]</scope>
    <source>
        <strain evidence="1 2">CBS 223.65</strain>
    </source>
</reference>
<name>A0A067BQ62_SAPPC</name>
<evidence type="ECO:0000313" key="1">
    <source>
        <dbReference type="EMBL" id="KDO18915.1"/>
    </source>
</evidence>
<dbReference type="OMA" id="AWIYENA"/>
<dbReference type="EMBL" id="KK583384">
    <property type="protein sequence ID" value="KDO18915.1"/>
    <property type="molecule type" value="Genomic_DNA"/>
</dbReference>
<dbReference type="GeneID" id="24137502"/>
<accession>A0A067BQ62</accession>
<protein>
    <submittedName>
        <fullName evidence="1">Uncharacterized protein</fullName>
    </submittedName>
</protein>
<dbReference type="Proteomes" id="UP000030745">
    <property type="component" value="Unassembled WGS sequence"/>
</dbReference>
<dbReference type="VEuPathDB" id="FungiDB:SPRG_15815"/>
<dbReference type="AlphaFoldDB" id="A0A067BQ62"/>
<dbReference type="KEGG" id="spar:SPRG_15815"/>
<keyword evidence="2" id="KW-1185">Reference proteome</keyword>
<sequence>MFKRSAPVNAVSSSNDSELADEYDGWFLLVWPKASRLGYDRTIALLRANVDGDVNDDLGYGSLHCIFEAAFRFFYPQPQHDDGREPTQVTSKMASLLYDHGDLHLIETFLDVHDQWADDETMANWILAVLRRFGAPLVSLATANDVLAQTIVCDCIPLWWPRLLDHLAKTHYSEKKALHLVFDVETYMLEHPMDVATSKYLTQHLPDGVVRIVATYLAPPLASLLDALRCKMPLAGYLPSVVWPRRDALSSMRLASCIALATEYLCSPGEHRHFSTGHLPSLVYLALLTVGTPAFGKVDAEVQIWRHHCTFRAACARITKKMLFSTMQAVVMEEYYVSSWTRHFHKG</sequence>
<gene>
    <name evidence="1" type="ORF">SPRG_15815</name>
</gene>